<dbReference type="Pfam" id="PF00270">
    <property type="entry name" value="DEAD"/>
    <property type="match status" value="1"/>
</dbReference>
<dbReference type="InterPro" id="IPR014001">
    <property type="entry name" value="Helicase_ATP-bd"/>
</dbReference>
<accession>A0ABY4QRX0</accession>
<organism evidence="8 9">
    <name type="scientific">Jatrophihabitans telluris</name>
    <dbReference type="NCBI Taxonomy" id="2038343"/>
    <lineage>
        <taxon>Bacteria</taxon>
        <taxon>Bacillati</taxon>
        <taxon>Actinomycetota</taxon>
        <taxon>Actinomycetes</taxon>
        <taxon>Jatrophihabitantales</taxon>
        <taxon>Jatrophihabitantaceae</taxon>
        <taxon>Jatrophihabitans</taxon>
    </lineage>
</organism>
<keyword evidence="2" id="KW-0378">Hydrolase</keyword>
<dbReference type="InterPro" id="IPR011545">
    <property type="entry name" value="DEAD/DEAH_box_helicase_dom"/>
</dbReference>
<dbReference type="NCBIfam" id="TIGR01970">
    <property type="entry name" value="DEAH_box_HrpB"/>
    <property type="match status" value="1"/>
</dbReference>
<dbReference type="SMART" id="SM00487">
    <property type="entry name" value="DEXDc"/>
    <property type="match status" value="1"/>
</dbReference>
<dbReference type="PANTHER" id="PTHR43519:SF1">
    <property type="entry name" value="ATP-DEPENDENT RNA HELICASE HRPB"/>
    <property type="match status" value="1"/>
</dbReference>
<evidence type="ECO:0000256" key="2">
    <source>
        <dbReference type="ARBA" id="ARBA00022801"/>
    </source>
</evidence>
<dbReference type="Pfam" id="PF00271">
    <property type="entry name" value="Helicase_C"/>
    <property type="match status" value="1"/>
</dbReference>
<dbReference type="RefSeq" id="WP_249768967.1">
    <property type="nucleotide sequence ID" value="NZ_CP097332.1"/>
</dbReference>
<dbReference type="PANTHER" id="PTHR43519">
    <property type="entry name" value="ATP-DEPENDENT RNA HELICASE HRPB"/>
    <property type="match status" value="1"/>
</dbReference>
<dbReference type="Proteomes" id="UP001056336">
    <property type="component" value="Chromosome"/>
</dbReference>
<evidence type="ECO:0000259" key="6">
    <source>
        <dbReference type="PROSITE" id="PS51192"/>
    </source>
</evidence>
<dbReference type="SMART" id="SM00847">
    <property type="entry name" value="HA2"/>
    <property type="match status" value="1"/>
</dbReference>
<evidence type="ECO:0000256" key="5">
    <source>
        <dbReference type="SAM" id="MobiDB-lite"/>
    </source>
</evidence>
<dbReference type="InterPro" id="IPR010225">
    <property type="entry name" value="HrpB"/>
</dbReference>
<dbReference type="InterPro" id="IPR027417">
    <property type="entry name" value="P-loop_NTPase"/>
</dbReference>
<dbReference type="InterPro" id="IPR007502">
    <property type="entry name" value="Helicase-assoc_dom"/>
</dbReference>
<keyword evidence="9" id="KW-1185">Reference proteome</keyword>
<dbReference type="PROSITE" id="PS51192">
    <property type="entry name" value="HELICASE_ATP_BIND_1"/>
    <property type="match status" value="1"/>
</dbReference>
<evidence type="ECO:0000313" key="9">
    <source>
        <dbReference type="Proteomes" id="UP001056336"/>
    </source>
</evidence>
<dbReference type="Gene3D" id="3.40.50.300">
    <property type="entry name" value="P-loop containing nucleotide triphosphate hydrolases"/>
    <property type="match status" value="2"/>
</dbReference>
<dbReference type="Pfam" id="PF08482">
    <property type="entry name" value="HrpB_C"/>
    <property type="match status" value="1"/>
</dbReference>
<dbReference type="Gene3D" id="1.20.120.1080">
    <property type="match status" value="1"/>
</dbReference>
<dbReference type="PROSITE" id="PS51194">
    <property type="entry name" value="HELICASE_CTER"/>
    <property type="match status" value="1"/>
</dbReference>
<dbReference type="EMBL" id="CP097332">
    <property type="protein sequence ID" value="UQX86629.1"/>
    <property type="molecule type" value="Genomic_DNA"/>
</dbReference>
<evidence type="ECO:0000259" key="7">
    <source>
        <dbReference type="PROSITE" id="PS51194"/>
    </source>
</evidence>
<reference evidence="8" key="1">
    <citation type="journal article" date="2018" name="Int. J. Syst. Evol. Microbiol.">
        <title>Jatrophihabitans telluris sp. nov., isolated from sediment soil of lava forest wetlands and the emended description of the genus Jatrophihabitans.</title>
        <authorList>
            <person name="Lee K.C."/>
            <person name="Suh M.K."/>
            <person name="Eom M.K."/>
            <person name="Kim K.K."/>
            <person name="Kim J.S."/>
            <person name="Kim D.S."/>
            <person name="Ko S.H."/>
            <person name="Shin Y.K."/>
            <person name="Lee J.S."/>
        </authorList>
    </citation>
    <scope>NUCLEOTIDE SEQUENCE</scope>
    <source>
        <strain evidence="8">N237</strain>
    </source>
</reference>
<feature type="domain" description="Helicase C-terminal" evidence="7">
    <location>
        <begin position="228"/>
        <end position="389"/>
    </location>
</feature>
<dbReference type="InterPro" id="IPR001650">
    <property type="entry name" value="Helicase_C-like"/>
</dbReference>
<protein>
    <submittedName>
        <fullName evidence="8">ATP-dependent helicase HrpB</fullName>
    </submittedName>
</protein>
<reference evidence="8" key="2">
    <citation type="submission" date="2022-05" db="EMBL/GenBank/DDBJ databases">
        <authorList>
            <person name="Kim J.-S."/>
            <person name="Lee K."/>
            <person name="Suh M."/>
            <person name="Eom M."/>
            <person name="Kim J.-S."/>
            <person name="Kim D.-S."/>
            <person name="Ko S.-H."/>
            <person name="Shin Y."/>
            <person name="Lee J.-S."/>
        </authorList>
    </citation>
    <scope>NUCLEOTIDE SEQUENCE</scope>
    <source>
        <strain evidence="8">N237</strain>
    </source>
</reference>
<evidence type="ECO:0000256" key="4">
    <source>
        <dbReference type="ARBA" id="ARBA00022840"/>
    </source>
</evidence>
<keyword evidence="4" id="KW-0067">ATP-binding</keyword>
<feature type="region of interest" description="Disordered" evidence="5">
    <location>
        <begin position="830"/>
        <end position="856"/>
    </location>
</feature>
<keyword evidence="1" id="KW-0547">Nucleotide-binding</keyword>
<gene>
    <name evidence="8" type="primary">hrpB</name>
    <name evidence="8" type="ORF">M6D93_09915</name>
</gene>
<dbReference type="SUPFAM" id="SSF52540">
    <property type="entry name" value="P-loop containing nucleoside triphosphate hydrolases"/>
    <property type="match status" value="1"/>
</dbReference>
<proteinExistence type="predicted"/>
<name>A0ABY4QRX0_9ACTN</name>
<dbReference type="PIRSF" id="PIRSF005496">
    <property type="entry name" value="ATP_hel_hrpB"/>
    <property type="match status" value="1"/>
</dbReference>
<evidence type="ECO:0000256" key="3">
    <source>
        <dbReference type="ARBA" id="ARBA00022806"/>
    </source>
</evidence>
<sequence>MTALLPQPGRPGGDLPVASVLPAVVQALVEHRAAVLLAPPGTGKTTLLPLALADGLEAGGGRVLVAEPRRIATRAAAARMAALIGEDVGNRVGYSVRGERRLGPNTRIEVVTTGLLVQRLLHDQELAGVGAVIIDECHERQLDTDLALAFVRDVAANLRDDLAVVATSATAAAEPIAALLGSALRPAPVITASAALFPVTLHWATRATVPFDRNRRVSAAMLDEVAATVRRAADEADGDLLVFLPGESEIVAVTQRLRHAGIGELMPLLGRQSAAEQQRALRAGPGRRVVLSTAVAESSVTVDGVRIVVDAGLSRQPQLDHERGLGSLVTVRVSRASAEQRAGRAGRQGPGRVYRLWTEVEHSHLDPYSAPELQTADLTAFALNLAVWGTSAGAGLELLERPGDSALDGAVATLRLVGAVDHDGRVTDRGSALARVGVHPRLARALLDGSSLVGPDMARELVALLGSDRLLSWARRGDDLTALWRRLRAGSDPAATADWRAEIARLARTGREVGTDTTSVGALNQDRAAATVIGLAYPERLARRRPTGGDSYLLASGTGASLAADTQLRDAPWLAVAVADRPSGRRDADVRLAAVLQEDLAVQLGVELLSEQDTVEWARGELVAAHITRLGAIELSRRPLADADPADLLAAIRTGLRDEGLDLLGWTATSRNLRQRLAFCHRQLVEQGWPDVSDGALLARLDSWLGPELARVRRRADLGRTDPGPGLSRLVGWPLFGRLGELAPERLTVPSGSRLALDYADLDRPRLSVRLQETFGWTRTPRLAEGRVGVVIELLSPAGRPVAVTADLASFWAEGYRAVRSELRGRYPKHAWPEDPSSVAPLRGLPRRGAQSGNAD</sequence>
<evidence type="ECO:0000256" key="1">
    <source>
        <dbReference type="ARBA" id="ARBA00022741"/>
    </source>
</evidence>
<dbReference type="SMART" id="SM00490">
    <property type="entry name" value="HELICc"/>
    <property type="match status" value="1"/>
</dbReference>
<dbReference type="GO" id="GO:0004386">
    <property type="term" value="F:helicase activity"/>
    <property type="evidence" value="ECO:0007669"/>
    <property type="project" value="UniProtKB-KW"/>
</dbReference>
<feature type="domain" description="Helicase ATP-binding" evidence="6">
    <location>
        <begin position="25"/>
        <end position="189"/>
    </location>
</feature>
<keyword evidence="3 8" id="KW-0347">Helicase</keyword>
<evidence type="ECO:0000313" key="8">
    <source>
        <dbReference type="EMBL" id="UQX86629.1"/>
    </source>
</evidence>
<dbReference type="InterPro" id="IPR013689">
    <property type="entry name" value="RNA_helicase_ATP-dep_HrpB_C"/>
</dbReference>
<dbReference type="CDD" id="cd18791">
    <property type="entry name" value="SF2_C_RHA"/>
    <property type="match status" value="1"/>
</dbReference>